<dbReference type="AlphaFoldDB" id="A0A835Y3N3"/>
<protein>
    <submittedName>
        <fullName evidence="2">Uncharacterized protein</fullName>
    </submittedName>
</protein>
<dbReference type="OrthoDB" id="525863at2759"/>
<feature type="transmembrane region" description="Helical" evidence="1">
    <location>
        <begin position="12"/>
        <end position="35"/>
    </location>
</feature>
<evidence type="ECO:0000313" key="3">
    <source>
        <dbReference type="Proteomes" id="UP000612055"/>
    </source>
</evidence>
<proteinExistence type="predicted"/>
<dbReference type="Proteomes" id="UP000612055">
    <property type="component" value="Unassembled WGS sequence"/>
</dbReference>
<organism evidence="2 3">
    <name type="scientific">Edaphochlamys debaryana</name>
    <dbReference type="NCBI Taxonomy" id="47281"/>
    <lineage>
        <taxon>Eukaryota</taxon>
        <taxon>Viridiplantae</taxon>
        <taxon>Chlorophyta</taxon>
        <taxon>core chlorophytes</taxon>
        <taxon>Chlorophyceae</taxon>
        <taxon>CS clade</taxon>
        <taxon>Chlamydomonadales</taxon>
        <taxon>Chlamydomonadales incertae sedis</taxon>
        <taxon>Edaphochlamys</taxon>
    </lineage>
</organism>
<evidence type="ECO:0000313" key="2">
    <source>
        <dbReference type="EMBL" id="KAG2495435.1"/>
    </source>
</evidence>
<keyword evidence="1" id="KW-1133">Transmembrane helix</keyword>
<accession>A0A835Y3N3</accession>
<dbReference type="EMBL" id="JAEHOE010000024">
    <property type="protein sequence ID" value="KAG2495435.1"/>
    <property type="molecule type" value="Genomic_DNA"/>
</dbReference>
<name>A0A835Y3N3_9CHLO</name>
<evidence type="ECO:0000256" key="1">
    <source>
        <dbReference type="SAM" id="Phobius"/>
    </source>
</evidence>
<comment type="caution">
    <text evidence="2">The sequence shown here is derived from an EMBL/GenBank/DDBJ whole genome shotgun (WGS) entry which is preliminary data.</text>
</comment>
<sequence length="98" mass="10648">MLELIKPSTKQRLWGFGIGAAAASFVYFSTMLLVARQTAEVAQEHYGAPKPASPKQLREAEEQPLVGPKVWATLTRKWNQGVDATVGALAAELARRGL</sequence>
<keyword evidence="1" id="KW-0812">Transmembrane</keyword>
<gene>
    <name evidence="2" type="ORF">HYH03_006382</name>
</gene>
<keyword evidence="3" id="KW-1185">Reference proteome</keyword>
<reference evidence="2" key="1">
    <citation type="journal article" date="2020" name="bioRxiv">
        <title>Comparative genomics of Chlamydomonas.</title>
        <authorList>
            <person name="Craig R.J."/>
            <person name="Hasan A.R."/>
            <person name="Ness R.W."/>
            <person name="Keightley P.D."/>
        </authorList>
    </citation>
    <scope>NUCLEOTIDE SEQUENCE</scope>
    <source>
        <strain evidence="2">CCAP 11/70</strain>
    </source>
</reference>
<keyword evidence="1" id="KW-0472">Membrane</keyword>